<evidence type="ECO:0000313" key="4">
    <source>
        <dbReference type="RefSeq" id="XP_022770886.1"/>
    </source>
</evidence>
<accession>A0A6P6B1P3</accession>
<dbReference type="InterPro" id="IPR008011">
    <property type="entry name" value="Complex1_LYR_dom"/>
</dbReference>
<dbReference type="GO" id="GO:0034551">
    <property type="term" value="P:mitochondrial respiratory chain complex III assembly"/>
    <property type="evidence" value="ECO:0007669"/>
    <property type="project" value="InterPro"/>
</dbReference>
<evidence type="ECO:0000256" key="1">
    <source>
        <dbReference type="SAM" id="MobiDB-lite"/>
    </source>
</evidence>
<dbReference type="InterPro" id="IPR045298">
    <property type="entry name" value="Complex1_LYR_LYRM7"/>
</dbReference>
<dbReference type="PANTHER" id="PTHR36775">
    <property type="entry name" value="LYR MOTIF PROTEIN"/>
    <property type="match status" value="1"/>
</dbReference>
<reference evidence="4" key="1">
    <citation type="submission" date="2025-08" db="UniProtKB">
        <authorList>
            <consortium name="RefSeq"/>
        </authorList>
    </citation>
    <scope>IDENTIFICATION</scope>
    <source>
        <tissue evidence="4">Fruit stalk</tissue>
    </source>
</reference>
<feature type="compositionally biased region" description="Basic residues" evidence="1">
    <location>
        <begin position="95"/>
        <end position="104"/>
    </location>
</feature>
<dbReference type="KEGG" id="dzi:111314118"/>
<organism evidence="3 4">
    <name type="scientific">Durio zibethinus</name>
    <name type="common">Durian</name>
    <dbReference type="NCBI Taxonomy" id="66656"/>
    <lineage>
        <taxon>Eukaryota</taxon>
        <taxon>Viridiplantae</taxon>
        <taxon>Streptophyta</taxon>
        <taxon>Embryophyta</taxon>
        <taxon>Tracheophyta</taxon>
        <taxon>Spermatophyta</taxon>
        <taxon>Magnoliopsida</taxon>
        <taxon>eudicotyledons</taxon>
        <taxon>Gunneridae</taxon>
        <taxon>Pentapetalae</taxon>
        <taxon>rosids</taxon>
        <taxon>malvids</taxon>
        <taxon>Malvales</taxon>
        <taxon>Malvaceae</taxon>
        <taxon>Helicteroideae</taxon>
        <taxon>Durio</taxon>
    </lineage>
</organism>
<evidence type="ECO:0000259" key="2">
    <source>
        <dbReference type="Pfam" id="PF05347"/>
    </source>
</evidence>
<dbReference type="RefSeq" id="XP_022770886.1">
    <property type="nucleotide sequence ID" value="XM_022915151.1"/>
</dbReference>
<feature type="region of interest" description="Disordered" evidence="1">
    <location>
        <begin position="74"/>
        <end position="116"/>
    </location>
</feature>
<dbReference type="OrthoDB" id="1913313at2759"/>
<name>A0A6P6B1P3_DURZI</name>
<protein>
    <submittedName>
        <fullName evidence="4">Uncharacterized protein LOC111314118 isoform X1</fullName>
    </submittedName>
</protein>
<gene>
    <name evidence="4" type="primary">LOC111314118</name>
</gene>
<dbReference type="CDD" id="cd20267">
    <property type="entry name" value="Complex1_LYR_LYRM7"/>
    <property type="match status" value="1"/>
</dbReference>
<dbReference type="GeneID" id="111314118"/>
<feature type="domain" description="Complex 1 LYR protein" evidence="2">
    <location>
        <begin position="282"/>
        <end position="338"/>
    </location>
</feature>
<sequence>MSHKALDSRPSIDSCTFQLHSWRPFQRQQTRNSSDPQHTPPKRSPTDGFHSKRPCLSDRTTSFSIDLSKLTLLDDDNNNNNPISVNPKRSSFRLFARKRRRHGSRSVSGRSSDRSGTRMCCSVGASAAHGTCSDFPVTVGTDSSGELFVNGGDAYWASDVSDARNSRRERVDGGSGEKESLCGVGGQFGGFDAQGNESGYGSEPGYRGDGEFGYGDEVDEEEDDARLLFWGDHVGADTYSKMEIVGENTFSDQKAHHRCRRKKHDYRMVDSLSLKKEMVRGEALSAYRALLRATRKSFVGDALMLDASAVEVRKKFDANRNVTSEPEIQRLLEEAREASHFICTMIVQAKLNDRGGYEVKPSKEHAGASLEIPSEEIIRKSA</sequence>
<dbReference type="AlphaFoldDB" id="A0A6P6B1P3"/>
<feature type="compositionally biased region" description="Polar residues" evidence="1">
    <location>
        <begin position="26"/>
        <end position="37"/>
    </location>
</feature>
<feature type="region of interest" description="Disordered" evidence="1">
    <location>
        <begin position="17"/>
        <end position="55"/>
    </location>
</feature>
<proteinExistence type="predicted"/>
<dbReference type="Proteomes" id="UP000515121">
    <property type="component" value="Unplaced"/>
</dbReference>
<dbReference type="PANTHER" id="PTHR36775:SF1">
    <property type="entry name" value="LYR MOTIF PROTEIN"/>
    <property type="match status" value="1"/>
</dbReference>
<evidence type="ECO:0000313" key="3">
    <source>
        <dbReference type="Proteomes" id="UP000515121"/>
    </source>
</evidence>
<keyword evidence="3" id="KW-1185">Reference proteome</keyword>
<dbReference type="Pfam" id="PF05347">
    <property type="entry name" value="Complex1_LYR"/>
    <property type="match status" value="1"/>
</dbReference>
<dbReference type="GO" id="GO:0005739">
    <property type="term" value="C:mitochondrion"/>
    <property type="evidence" value="ECO:0007669"/>
    <property type="project" value="GOC"/>
</dbReference>